<proteinExistence type="predicted"/>
<feature type="region of interest" description="Disordered" evidence="2">
    <location>
        <begin position="1"/>
        <end position="58"/>
    </location>
</feature>
<gene>
    <name evidence="4" type="ORF">XELAEV_18003019mg</name>
</gene>
<dbReference type="PANTHER" id="PTHR22639:SF4">
    <property type="entry name" value="ZINC FINGER CCHC DOMAIN-CONTAINING PROTEIN 3"/>
    <property type="match status" value="1"/>
</dbReference>
<keyword evidence="1" id="KW-0175">Coiled coil</keyword>
<feature type="compositionally biased region" description="Low complexity" evidence="2">
    <location>
        <begin position="186"/>
        <end position="205"/>
    </location>
</feature>
<feature type="compositionally biased region" description="Basic and acidic residues" evidence="2">
    <location>
        <begin position="138"/>
        <end position="149"/>
    </location>
</feature>
<dbReference type="InterPro" id="IPR001878">
    <property type="entry name" value="Znf_CCHC"/>
</dbReference>
<dbReference type="InterPro" id="IPR042509">
    <property type="entry name" value="ZCCHC3"/>
</dbReference>
<dbReference type="EMBL" id="KV467561">
    <property type="protein sequence ID" value="OCT56041.1"/>
    <property type="molecule type" value="Genomic_DNA"/>
</dbReference>
<evidence type="ECO:0000259" key="3">
    <source>
        <dbReference type="SMART" id="SM00343"/>
    </source>
</evidence>
<feature type="compositionally biased region" description="Gly residues" evidence="2">
    <location>
        <begin position="1"/>
        <end position="16"/>
    </location>
</feature>
<feature type="coiled-coil region" evidence="1">
    <location>
        <begin position="64"/>
        <end position="130"/>
    </location>
</feature>
<evidence type="ECO:0000256" key="1">
    <source>
        <dbReference type="SAM" id="Coils"/>
    </source>
</evidence>
<dbReference type="Pfam" id="PF23057">
    <property type="entry name" value="RBD_ZCCHC3_1st"/>
    <property type="match status" value="1"/>
</dbReference>
<feature type="domain" description="CCHC-type" evidence="3">
    <location>
        <begin position="607"/>
        <end position="623"/>
    </location>
</feature>
<feature type="compositionally biased region" description="Basic and acidic residues" evidence="2">
    <location>
        <begin position="318"/>
        <end position="329"/>
    </location>
</feature>
<dbReference type="Proteomes" id="UP000694892">
    <property type="component" value="Unassembled WGS sequence"/>
</dbReference>
<dbReference type="GO" id="GO:0003690">
    <property type="term" value="F:double-stranded DNA binding"/>
    <property type="evidence" value="ECO:0007669"/>
    <property type="project" value="InterPro"/>
</dbReference>
<feature type="region of interest" description="Disordered" evidence="2">
    <location>
        <begin position="242"/>
        <end position="275"/>
    </location>
</feature>
<protein>
    <recommendedName>
        <fullName evidence="3">CCHC-type domain-containing protein</fullName>
    </recommendedName>
</protein>
<dbReference type="SMART" id="SM00343">
    <property type="entry name" value="ZnF_C2HC"/>
    <property type="match status" value="3"/>
</dbReference>
<feature type="domain" description="CCHC-type" evidence="3">
    <location>
        <begin position="570"/>
        <end position="586"/>
    </location>
</feature>
<feature type="compositionally biased region" description="Polar residues" evidence="2">
    <location>
        <begin position="29"/>
        <end position="39"/>
    </location>
</feature>
<dbReference type="SUPFAM" id="SSF57756">
    <property type="entry name" value="Retrovirus zinc finger-like domains"/>
    <property type="match status" value="1"/>
</dbReference>
<organism evidence="4">
    <name type="scientific">Xenopus laevis</name>
    <name type="common">African clawed frog</name>
    <dbReference type="NCBI Taxonomy" id="8355"/>
    <lineage>
        <taxon>Eukaryota</taxon>
        <taxon>Metazoa</taxon>
        <taxon>Chordata</taxon>
        <taxon>Craniata</taxon>
        <taxon>Vertebrata</taxon>
        <taxon>Euteleostomi</taxon>
        <taxon>Amphibia</taxon>
        <taxon>Batrachia</taxon>
        <taxon>Anura</taxon>
        <taxon>Pipoidea</taxon>
        <taxon>Pipidae</taxon>
        <taxon>Xenopodinae</taxon>
        <taxon>Xenopus</taxon>
        <taxon>Xenopus</taxon>
    </lineage>
</organism>
<evidence type="ECO:0000256" key="2">
    <source>
        <dbReference type="SAM" id="MobiDB-lite"/>
    </source>
</evidence>
<dbReference type="InterPro" id="IPR036875">
    <property type="entry name" value="Znf_CCHC_sf"/>
</dbReference>
<feature type="domain" description="CCHC-type" evidence="3">
    <location>
        <begin position="588"/>
        <end position="604"/>
    </location>
</feature>
<sequence>MSGESPGRGGPSGGESPGSRPTLKPSFEASFSQTPTTAKGSVVTFDPAKRPGDEGFASGLACGLNMLERKRREISRAKSLLKSNISTCSRLNSQARPKRKAEIQRQQRELRDLEAELAVLSEGVGAMQERFSNMDRFSLQEKERRETRGTAKAVAGDTSSAREEAGAVPRSSASGESLLVGGQQGGRSQCQSGASSPVSSPKSASRGMSGMLKEIRAVESPEHLRADLMIFSAEEIEAIDPEEAVPRKKKGKKKENQQGRFVFIPDSSESGVEEATAGKMASFGVRVFTYAMQTPGSASLRGGSPCPSGLSIFDEVSEGQRESGEERVGGKSVQQNEEEGARPGLEGPKTTPTSAGSTGICLKPPTLQFKPQDAQGPEPPADAPGPVSGTPSVGKNIKPIGAGEGGSVGPGPSVAEGNYAAALKSAIKSRGLQDKGGSRSSEGPPRRGRVYPSDPGKRRNVVRLQWKGEGPSHSTAAVVDKILDMGFGAEHLNCFVHNTVFHEYTISFVRPQELDEFWALYRRGAKEKFFPGFEAMAVTRPSVVEVNIILENESIPPADLKVWLSDMPRHCWKCGSTRHMSISCDVLKCAMCLGVGHVAKVCPQSIRCNLCGTLGHAYSNCPSSWHKIDEEFQAQNREVVAASEGVEVGVRDQIPPRGPPLCPPLESIQESPQVAKGPPSPAAAKTSAAMLLDDGLVSDSLFVSPLPFVSPLLCLQGCSLSSDLFQGTVQAEEGR</sequence>
<reference evidence="4" key="1">
    <citation type="submission" date="2016-05" db="EMBL/GenBank/DDBJ databases">
        <title>WGS assembly of Xenopus laevis.</title>
        <authorList>
            <person name="Session A."/>
            <person name="Uno Y."/>
            <person name="Kwon T."/>
            <person name="Chapman J."/>
            <person name="Toyoda A."/>
            <person name="Takahashi S."/>
            <person name="Fukui A."/>
            <person name="Hikosaka A."/>
            <person name="Putnam N."/>
            <person name="Stites J."/>
            <person name="Van Heeringen S."/>
            <person name="Quigley I."/>
            <person name="Heinz S."/>
            <person name="Hellsten U."/>
            <person name="Lyons J."/>
            <person name="Suzuki A."/>
            <person name="Kondo M."/>
            <person name="Ogino H."/>
            <person name="Ochi H."/>
            <person name="Bogdanovic O."/>
            <person name="Lister R."/>
            <person name="Georgiou G."/>
            <person name="Paranjpe S."/>
            <person name="Van Kruijsbergen I."/>
            <person name="Mozaffari S."/>
            <person name="Shu S."/>
            <person name="Schmutz J."/>
            <person name="Jenkins J."/>
            <person name="Grimwood J."/>
            <person name="Carlson J."/>
            <person name="Mitros T."/>
            <person name="Simakov O."/>
            <person name="Heald R."/>
            <person name="Miller K."/>
            <person name="Haudenschild C."/>
            <person name="Kuroki Y."/>
            <person name="Tanaka T."/>
            <person name="Michiue T."/>
            <person name="Watanabe M."/>
            <person name="Kinoshita T."/>
            <person name="Ohta Y."/>
            <person name="Mawaribuchi S."/>
            <person name="Suzuki Y."/>
            <person name="Haramoto Y."/>
            <person name="Yamamoto T."/>
            <person name="Takagi C."/>
            <person name="Kitzman J."/>
            <person name="Shendure J."/>
            <person name="Nakayama T."/>
            <person name="Izutsu Y."/>
            <person name="Robert J."/>
            <person name="Dichmann D."/>
            <person name="Flajnik M."/>
            <person name="Houston D."/>
            <person name="Marcotte E."/>
            <person name="Wallingford J."/>
            <person name="Ito Y."/>
            <person name="Asashima M."/>
            <person name="Ueno N."/>
            <person name="Matsuda Y."/>
            <person name="Jan Veenstra G."/>
            <person name="Fujiyama A."/>
            <person name="Harland R."/>
            <person name="Taira M."/>
            <person name="Rokhsar D.S."/>
        </authorList>
    </citation>
    <scope>NUCLEOTIDE SEQUENCE</scope>
    <source>
        <strain evidence="4">J</strain>
        <tissue evidence="4">Blood</tissue>
    </source>
</reference>
<accession>A0A974BQA6</accession>
<feature type="region of interest" description="Disordered" evidence="2">
    <location>
        <begin position="317"/>
        <end position="411"/>
    </location>
</feature>
<feature type="region of interest" description="Disordered" evidence="2">
    <location>
        <begin position="427"/>
        <end position="459"/>
    </location>
</feature>
<feature type="region of interest" description="Disordered" evidence="2">
    <location>
        <begin position="135"/>
        <end position="209"/>
    </location>
</feature>
<dbReference type="GO" id="GO:0003723">
    <property type="term" value="F:RNA binding"/>
    <property type="evidence" value="ECO:0007669"/>
    <property type="project" value="InterPro"/>
</dbReference>
<dbReference type="GO" id="GO:0008270">
    <property type="term" value="F:zinc ion binding"/>
    <property type="evidence" value="ECO:0007669"/>
    <property type="project" value="InterPro"/>
</dbReference>
<dbReference type="InterPro" id="IPR057810">
    <property type="entry name" value="RBD_ZCCHC3_1st"/>
</dbReference>
<name>A0A974BQA6_XENLA</name>
<evidence type="ECO:0000313" key="4">
    <source>
        <dbReference type="EMBL" id="OCT56041.1"/>
    </source>
</evidence>
<dbReference type="PANTHER" id="PTHR22639">
    <property type="entry name" value="GAG-RELATED PROTEIN"/>
    <property type="match status" value="1"/>
</dbReference>
<dbReference type="AlphaFoldDB" id="A0A974BQA6"/>
<dbReference type="GO" id="GO:0002218">
    <property type="term" value="P:activation of innate immune response"/>
    <property type="evidence" value="ECO:0007669"/>
    <property type="project" value="InterPro"/>
</dbReference>
<dbReference type="Gene3D" id="4.10.60.10">
    <property type="entry name" value="Zinc finger, CCHC-type"/>
    <property type="match status" value="1"/>
</dbReference>